<feature type="domain" description="Protein kinase" evidence="14">
    <location>
        <begin position="221"/>
        <end position="515"/>
    </location>
</feature>
<dbReference type="GO" id="GO:0008333">
    <property type="term" value="P:endosome to lysosome transport"/>
    <property type="evidence" value="ECO:0007669"/>
    <property type="project" value="TreeGrafter"/>
</dbReference>
<reference evidence="17" key="1">
    <citation type="submission" date="2023-03" db="EMBL/GenBank/DDBJ databases">
        <title>Electrophorus voltai genome.</title>
        <authorList>
            <person name="Bian C."/>
        </authorList>
    </citation>
    <scope>NUCLEOTIDE SEQUENCE</scope>
    <source>
        <strain evidence="17">CB-2022</strain>
        <tissue evidence="17">Muscle</tissue>
    </source>
</reference>
<feature type="compositionally biased region" description="Basic residues" evidence="13">
    <location>
        <begin position="509"/>
        <end position="521"/>
    </location>
</feature>
<dbReference type="InterPro" id="IPR001683">
    <property type="entry name" value="PX_dom"/>
</dbReference>
<dbReference type="PROSITE" id="PS50195">
    <property type="entry name" value="PX"/>
    <property type="match status" value="1"/>
</dbReference>
<dbReference type="GO" id="GO:0035091">
    <property type="term" value="F:phosphatidylinositol binding"/>
    <property type="evidence" value="ECO:0007669"/>
    <property type="project" value="InterPro"/>
</dbReference>
<feature type="region of interest" description="Disordered" evidence="13">
    <location>
        <begin position="509"/>
        <end position="595"/>
    </location>
</feature>
<comment type="similarity">
    <text evidence="3">Belongs to the eukaryotic/archaeal RNase P protein component 2 family.</text>
</comment>
<evidence type="ECO:0000313" key="17">
    <source>
        <dbReference type="EMBL" id="KAK1799726.1"/>
    </source>
</evidence>
<evidence type="ECO:0000259" key="15">
    <source>
        <dbReference type="PROSITE" id="PS50195"/>
    </source>
</evidence>
<dbReference type="InterPro" id="IPR036871">
    <property type="entry name" value="PX_dom_sf"/>
</dbReference>
<protein>
    <recommendedName>
        <fullName evidence="11">PX domain-containing protein kinase-like protein</fullName>
    </recommendedName>
    <alternativeName>
        <fullName evidence="12">Modulator of Na,K-ATPase</fullName>
    </alternativeName>
</protein>
<dbReference type="Pfam" id="PF01900">
    <property type="entry name" value="RNase_P_Rpp14"/>
    <property type="match status" value="1"/>
</dbReference>
<keyword evidence="5" id="KW-0963">Cytoplasm</keyword>
<proteinExistence type="inferred from homology"/>
<name>A0AAD9DZF2_9TELE</name>
<evidence type="ECO:0000313" key="18">
    <source>
        <dbReference type="Proteomes" id="UP001239994"/>
    </source>
</evidence>
<dbReference type="CDD" id="cd22062">
    <property type="entry name" value="WH2_DdVASP-like"/>
    <property type="match status" value="1"/>
</dbReference>
<keyword evidence="6" id="KW-0819">tRNA processing</keyword>
<comment type="similarity">
    <text evidence="9">Belongs to the protein kinase superfamily.</text>
</comment>
<dbReference type="FunFam" id="1.10.510.10:FF:000830">
    <property type="entry name" value="PX domain-containing serine/threonine kinase"/>
    <property type="match status" value="1"/>
</dbReference>
<dbReference type="Gene3D" id="1.10.510.10">
    <property type="entry name" value="Transferase(Phosphotransferase) domain 1"/>
    <property type="match status" value="1"/>
</dbReference>
<dbReference type="GO" id="GO:0001682">
    <property type="term" value="P:tRNA 5'-leader removal"/>
    <property type="evidence" value="ECO:0007669"/>
    <property type="project" value="InterPro"/>
</dbReference>
<evidence type="ECO:0000259" key="14">
    <source>
        <dbReference type="PROSITE" id="PS50011"/>
    </source>
</evidence>
<evidence type="ECO:0000256" key="6">
    <source>
        <dbReference type="ARBA" id="ARBA00022694"/>
    </source>
</evidence>
<evidence type="ECO:0000256" key="2">
    <source>
        <dbReference type="ARBA" id="ARBA00004496"/>
    </source>
</evidence>
<dbReference type="GO" id="GO:0006622">
    <property type="term" value="P:protein targeting to lysosome"/>
    <property type="evidence" value="ECO:0007669"/>
    <property type="project" value="TreeGrafter"/>
</dbReference>
<evidence type="ECO:0000256" key="12">
    <source>
        <dbReference type="ARBA" id="ARBA00076739"/>
    </source>
</evidence>
<dbReference type="Proteomes" id="UP001239994">
    <property type="component" value="Unassembled WGS sequence"/>
</dbReference>
<sequence>MDEEPSSYERVAYKNDSVYHYMKICLIFGNERKPLSAEQFKQLIISGLKELYGEVGAAFPFDVLTFDQCVLSAILRVYNNGLVKLWSALTLIGSCENESCAFRVTQEYIIRVQRGVSTENSWTVIRRYSDFDMLNNSLLMSGLNLPLPPKKLIGNMDREFIAERQKGLQAYLNFLTQHHILSSCELVKKFLDANSYSANYTEIALQQVSMFFRSDPKWEVVEPLKDMGWRLRKRYFLVKNKEQIKERQVLIWVDFGPDKFLCDKDLQTTMKLLPSLTHPFICPVMFASTSESSALVIRMFNDKGTLRDHICKVKPKEPFLKKYCNPKKIQGLELQQIRTYGRQILEALKFLHDKGFPYGHLHASNIVIEDNTCKLLDIENSLLGLPSYYRPYVTQFRKINTTESIDIYSFGHLLYEMTYGRPPDAVPVDQYPSVAYMSVVPVLQSILTTEACKTGMPTVSQLLQTPLFSDVQQFNSEKPQFKITSKLKEALKSSKECLEKRLQEEQRAIHQHRRLTRAKSHHGSEEEKKRRKILARKKSRLSTYENDEDISVKYNNNNSGVQQVTPPLPPPPPPSENESSPPFLHPPPVNGEGRSALLSSIQTFSKGRLKKAETNDRSCPHI</sequence>
<dbReference type="Pfam" id="PF00069">
    <property type="entry name" value="Pkinase"/>
    <property type="match status" value="1"/>
</dbReference>
<keyword evidence="7" id="KW-0472">Membrane</keyword>
<dbReference type="Gene3D" id="3.30.1520.10">
    <property type="entry name" value="Phox-like domain"/>
    <property type="match status" value="1"/>
</dbReference>
<dbReference type="Gene3D" id="3.30.70.3250">
    <property type="entry name" value="Ribonuclease P, Pop5 subunit"/>
    <property type="match status" value="1"/>
</dbReference>
<dbReference type="PANTHER" id="PTHR22999:SF40">
    <property type="entry name" value="PX DOMAIN-CONTAINING PROTEIN KINASE-LIKE PROTEIN"/>
    <property type="match status" value="1"/>
</dbReference>
<evidence type="ECO:0000256" key="13">
    <source>
        <dbReference type="SAM" id="MobiDB-lite"/>
    </source>
</evidence>
<evidence type="ECO:0000256" key="11">
    <source>
        <dbReference type="ARBA" id="ARBA00069935"/>
    </source>
</evidence>
<evidence type="ECO:0000256" key="5">
    <source>
        <dbReference type="ARBA" id="ARBA00022490"/>
    </source>
</evidence>
<evidence type="ECO:0000256" key="8">
    <source>
        <dbReference type="ARBA" id="ARBA00023203"/>
    </source>
</evidence>
<dbReference type="InterPro" id="IPR051837">
    <property type="entry name" value="SortingNexin/PXDomain-PKLike"/>
</dbReference>
<gene>
    <name evidence="17" type="ORF">P4O66_006273</name>
</gene>
<evidence type="ECO:0000256" key="9">
    <source>
        <dbReference type="ARBA" id="ARBA00038349"/>
    </source>
</evidence>
<dbReference type="GO" id="GO:0005769">
    <property type="term" value="C:early endosome"/>
    <property type="evidence" value="ECO:0007669"/>
    <property type="project" value="TreeGrafter"/>
</dbReference>
<feature type="compositionally biased region" description="Polar residues" evidence="13">
    <location>
        <begin position="553"/>
        <end position="565"/>
    </location>
</feature>
<evidence type="ECO:0000256" key="4">
    <source>
        <dbReference type="ARBA" id="ARBA00022475"/>
    </source>
</evidence>
<keyword evidence="18" id="KW-1185">Reference proteome</keyword>
<dbReference type="GO" id="GO:0005886">
    <property type="term" value="C:plasma membrane"/>
    <property type="evidence" value="ECO:0007669"/>
    <property type="project" value="UniProtKB-SubCell"/>
</dbReference>
<feature type="domain" description="WH2" evidence="16">
    <location>
        <begin position="593"/>
        <end position="612"/>
    </location>
</feature>
<comment type="function">
    <text evidence="10">Binds to and modulates brain Na,K-ATPase subunits ATP1B1 and ATP1B3 and may thereby participate in the regulation of electrical excitability and synaptic transmission. May not display kinase activity.</text>
</comment>
<dbReference type="GO" id="GO:0005524">
    <property type="term" value="F:ATP binding"/>
    <property type="evidence" value="ECO:0007669"/>
    <property type="project" value="InterPro"/>
</dbReference>
<dbReference type="GO" id="GO:0045022">
    <property type="term" value="P:early endosome to late endosome transport"/>
    <property type="evidence" value="ECO:0007669"/>
    <property type="project" value="TreeGrafter"/>
</dbReference>
<dbReference type="InterPro" id="IPR003124">
    <property type="entry name" value="WH2_dom"/>
</dbReference>
<comment type="subcellular location">
    <subcellularLocation>
        <location evidence="1">Cell membrane</location>
        <topology evidence="1">Peripheral membrane protein</topology>
    </subcellularLocation>
    <subcellularLocation>
        <location evidence="2">Cytoplasm</location>
    </subcellularLocation>
</comment>
<dbReference type="InterPro" id="IPR011009">
    <property type="entry name" value="Kinase-like_dom_sf"/>
</dbReference>
<dbReference type="GO" id="GO:0043271">
    <property type="term" value="P:negative regulation of monoatomic ion transport"/>
    <property type="evidence" value="ECO:0007669"/>
    <property type="project" value="TreeGrafter"/>
</dbReference>
<feature type="compositionally biased region" description="Basic residues" evidence="13">
    <location>
        <begin position="529"/>
        <end position="540"/>
    </location>
</feature>
<dbReference type="EMBL" id="JAROKS010000011">
    <property type="protein sequence ID" value="KAK1799726.1"/>
    <property type="molecule type" value="Genomic_DNA"/>
</dbReference>
<feature type="compositionally biased region" description="Pro residues" evidence="13">
    <location>
        <begin position="566"/>
        <end position="575"/>
    </location>
</feature>
<dbReference type="PROSITE" id="PS50011">
    <property type="entry name" value="PROTEIN_KINASE_DOM"/>
    <property type="match status" value="1"/>
</dbReference>
<dbReference type="InterPro" id="IPR038085">
    <property type="entry name" value="Rnp2-like_sf"/>
</dbReference>
<dbReference type="PROSITE" id="PS51082">
    <property type="entry name" value="WH2"/>
    <property type="match status" value="1"/>
</dbReference>
<dbReference type="GO" id="GO:0003779">
    <property type="term" value="F:actin binding"/>
    <property type="evidence" value="ECO:0007669"/>
    <property type="project" value="UniProtKB-KW"/>
</dbReference>
<feature type="domain" description="PX" evidence="15">
    <location>
        <begin position="86"/>
        <end position="198"/>
    </location>
</feature>
<evidence type="ECO:0000256" key="3">
    <source>
        <dbReference type="ARBA" id="ARBA00010800"/>
    </source>
</evidence>
<dbReference type="SUPFAM" id="SSF64268">
    <property type="entry name" value="PX domain"/>
    <property type="match status" value="1"/>
</dbReference>
<accession>A0AAD9DZF2</accession>
<evidence type="ECO:0000256" key="7">
    <source>
        <dbReference type="ARBA" id="ARBA00023136"/>
    </source>
</evidence>
<dbReference type="SUPFAM" id="SSF160350">
    <property type="entry name" value="Rnp2-like"/>
    <property type="match status" value="1"/>
</dbReference>
<evidence type="ECO:0000256" key="1">
    <source>
        <dbReference type="ARBA" id="ARBA00004202"/>
    </source>
</evidence>
<dbReference type="GO" id="GO:0005770">
    <property type="term" value="C:late endosome"/>
    <property type="evidence" value="ECO:0007669"/>
    <property type="project" value="TreeGrafter"/>
</dbReference>
<dbReference type="SMART" id="SM00220">
    <property type="entry name" value="S_TKc"/>
    <property type="match status" value="1"/>
</dbReference>
<dbReference type="SUPFAM" id="SSF56112">
    <property type="entry name" value="Protein kinase-like (PK-like)"/>
    <property type="match status" value="1"/>
</dbReference>
<dbReference type="PANTHER" id="PTHR22999">
    <property type="entry name" value="PX SERINE/THREONINE KINASE PXK"/>
    <property type="match status" value="1"/>
</dbReference>
<dbReference type="Pfam" id="PF02205">
    <property type="entry name" value="WH2"/>
    <property type="match status" value="1"/>
</dbReference>
<comment type="caution">
    <text evidence="17">The sequence shown here is derived from an EMBL/GenBank/DDBJ whole genome shotgun (WGS) entry which is preliminary data.</text>
</comment>
<organism evidence="17 18">
    <name type="scientific">Electrophorus voltai</name>
    <dbReference type="NCBI Taxonomy" id="2609070"/>
    <lineage>
        <taxon>Eukaryota</taxon>
        <taxon>Metazoa</taxon>
        <taxon>Chordata</taxon>
        <taxon>Craniata</taxon>
        <taxon>Vertebrata</taxon>
        <taxon>Euteleostomi</taxon>
        <taxon>Actinopterygii</taxon>
        <taxon>Neopterygii</taxon>
        <taxon>Teleostei</taxon>
        <taxon>Ostariophysi</taxon>
        <taxon>Gymnotiformes</taxon>
        <taxon>Gymnotoidei</taxon>
        <taxon>Gymnotidae</taxon>
        <taxon>Electrophorus</taxon>
    </lineage>
</organism>
<dbReference type="FunFam" id="3.30.1520.10:FF:000010">
    <property type="entry name" value="PX domain-containing protein kinase-like protein isoform X6"/>
    <property type="match status" value="1"/>
</dbReference>
<dbReference type="AlphaFoldDB" id="A0AAD9DZF2"/>
<evidence type="ECO:0000259" key="16">
    <source>
        <dbReference type="PROSITE" id="PS51082"/>
    </source>
</evidence>
<dbReference type="GO" id="GO:0004672">
    <property type="term" value="F:protein kinase activity"/>
    <property type="evidence" value="ECO:0007669"/>
    <property type="project" value="InterPro"/>
</dbReference>
<dbReference type="Pfam" id="PF00787">
    <property type="entry name" value="PX"/>
    <property type="match status" value="1"/>
</dbReference>
<keyword evidence="8" id="KW-0009">Actin-binding</keyword>
<dbReference type="InterPro" id="IPR000719">
    <property type="entry name" value="Prot_kinase_dom"/>
</dbReference>
<evidence type="ECO:0000256" key="10">
    <source>
        <dbReference type="ARBA" id="ARBA00054468"/>
    </source>
</evidence>
<dbReference type="SMART" id="SM00312">
    <property type="entry name" value="PX"/>
    <property type="match status" value="1"/>
</dbReference>
<keyword evidence="4" id="KW-1003">Cell membrane</keyword>
<dbReference type="GO" id="GO:0030677">
    <property type="term" value="C:ribonuclease P complex"/>
    <property type="evidence" value="ECO:0007669"/>
    <property type="project" value="InterPro"/>
</dbReference>
<dbReference type="InterPro" id="IPR002759">
    <property type="entry name" value="Pop5/Rpp14/Rnp2-like"/>
</dbReference>